<dbReference type="PANTHER" id="PTHR11135">
    <property type="entry name" value="HISTONE ACETYLTRANSFERASE-RELATED"/>
    <property type="match status" value="1"/>
</dbReference>
<evidence type="ECO:0000256" key="6">
    <source>
        <dbReference type="ARBA" id="ARBA00023014"/>
    </source>
</evidence>
<evidence type="ECO:0000256" key="4">
    <source>
        <dbReference type="ARBA" id="ARBA00022723"/>
    </source>
</evidence>
<evidence type="ECO:0000313" key="9">
    <source>
        <dbReference type="EMBL" id="MSD16156.1"/>
    </source>
</evidence>
<dbReference type="NCBIfam" id="TIGR01212">
    <property type="entry name" value="TIGR01212 family radical SAM protein"/>
    <property type="match status" value="1"/>
</dbReference>
<keyword evidence="3" id="KW-0949">S-adenosyl-L-methionine</keyword>
<dbReference type="EMBL" id="CYYA01000001">
    <property type="protein sequence ID" value="CUM71664.1"/>
    <property type="molecule type" value="Genomic_DNA"/>
</dbReference>
<comment type="cofactor">
    <cofactor evidence="1">
        <name>[4Fe-4S] cluster</name>
        <dbReference type="ChEBI" id="CHEBI:49883"/>
    </cofactor>
</comment>
<feature type="domain" description="Radical SAM core" evidence="7">
    <location>
        <begin position="16"/>
        <end position="256"/>
    </location>
</feature>
<dbReference type="SUPFAM" id="SSF102114">
    <property type="entry name" value="Radical SAM enzymes"/>
    <property type="match status" value="1"/>
</dbReference>
<dbReference type="Pfam" id="PF04055">
    <property type="entry name" value="Radical_SAM"/>
    <property type="match status" value="1"/>
</dbReference>
<dbReference type="InterPro" id="IPR007197">
    <property type="entry name" value="rSAM"/>
</dbReference>
<dbReference type="STRING" id="39490.ERS852448_00141"/>
<dbReference type="PANTHER" id="PTHR11135:SF1">
    <property type="entry name" value="PROTEIN YHCC"/>
    <property type="match status" value="1"/>
</dbReference>
<name>A0A173R0Z9_EUBRA</name>
<proteinExistence type="predicted"/>
<dbReference type="Pfam" id="PF16199">
    <property type="entry name" value="Radical_SAM_C"/>
    <property type="match status" value="1"/>
</dbReference>
<keyword evidence="6" id="KW-0411">Iron-sulfur</keyword>
<sequence>MNQNHFYSLDTYLKETFGEKVYRISLNGGMTCPNRDGTKGTRGCIFCSRGGSGDFAENHLLSVSEQIASGQKKLAAKTKCRKFIAYFQAYTNTYAPVSYLRPLFLEAIRHPDIVVLSIATRPDCINDEILTLLSELNQIKPVWIEFGLQTIHEKTADFIRREFSLACYETAVTALHTCKIPVITHVILGLPGETKQDMLDTVNYVAHSTVSGVKLQLLHVLSDTDLADYYEQHPFPLFTLEEYCDFIADCLELLPPSMVVHRITGDGPRALLLAPRWSTDKKRVLNTIRKRLQERKTYQGSKFQS</sequence>
<dbReference type="PROSITE" id="PS51918">
    <property type="entry name" value="RADICAL_SAM"/>
    <property type="match status" value="1"/>
</dbReference>
<evidence type="ECO:0000313" key="11">
    <source>
        <dbReference type="Proteomes" id="UP000431304"/>
    </source>
</evidence>
<dbReference type="CDD" id="cd01335">
    <property type="entry name" value="Radical_SAM"/>
    <property type="match status" value="1"/>
</dbReference>
<evidence type="ECO:0000256" key="2">
    <source>
        <dbReference type="ARBA" id="ARBA00022485"/>
    </source>
</evidence>
<evidence type="ECO:0000256" key="3">
    <source>
        <dbReference type="ARBA" id="ARBA00022691"/>
    </source>
</evidence>
<dbReference type="InterPro" id="IPR039661">
    <property type="entry name" value="ELP3"/>
</dbReference>
<keyword evidence="2" id="KW-0004">4Fe-4S</keyword>
<accession>A0A173R0Z9</accession>
<evidence type="ECO:0000313" key="8">
    <source>
        <dbReference type="EMBL" id="CUM71664.1"/>
    </source>
</evidence>
<dbReference type="RefSeq" id="WP_021739748.1">
    <property type="nucleotide sequence ID" value="NZ_CABKSU010000082.1"/>
</dbReference>
<evidence type="ECO:0000259" key="7">
    <source>
        <dbReference type="PROSITE" id="PS51918"/>
    </source>
</evidence>
<evidence type="ECO:0000256" key="5">
    <source>
        <dbReference type="ARBA" id="ARBA00023004"/>
    </source>
</evidence>
<dbReference type="SFLD" id="SFLDG01091">
    <property type="entry name" value="uncharacterized_CHP01210-like"/>
    <property type="match status" value="1"/>
</dbReference>
<dbReference type="Proteomes" id="UP000095492">
    <property type="component" value="Unassembled WGS sequence"/>
</dbReference>
<evidence type="ECO:0000256" key="1">
    <source>
        <dbReference type="ARBA" id="ARBA00001966"/>
    </source>
</evidence>
<dbReference type="GO" id="GO:0003824">
    <property type="term" value="F:catalytic activity"/>
    <property type="evidence" value="ECO:0007669"/>
    <property type="project" value="InterPro"/>
</dbReference>
<dbReference type="InterPro" id="IPR005911">
    <property type="entry name" value="YhcC-like"/>
</dbReference>
<dbReference type="InterPro" id="IPR023404">
    <property type="entry name" value="rSAM_horseshoe"/>
</dbReference>
<gene>
    <name evidence="8" type="ORF">ERS852448_00141</name>
    <name evidence="9" type="ORF">GKE72_08710</name>
</gene>
<dbReference type="GO" id="GO:0046872">
    <property type="term" value="F:metal ion binding"/>
    <property type="evidence" value="ECO:0007669"/>
    <property type="project" value="UniProtKB-KW"/>
</dbReference>
<dbReference type="InterPro" id="IPR006638">
    <property type="entry name" value="Elp3/MiaA/NifB-like_rSAM"/>
</dbReference>
<dbReference type="InterPro" id="IPR032432">
    <property type="entry name" value="Radical_SAM_C"/>
</dbReference>
<evidence type="ECO:0000313" key="10">
    <source>
        <dbReference type="Proteomes" id="UP000095492"/>
    </source>
</evidence>
<dbReference type="Gene3D" id="3.80.30.20">
    <property type="entry name" value="tm_1862 like domain"/>
    <property type="match status" value="1"/>
</dbReference>
<keyword evidence="4" id="KW-0479">Metal-binding</keyword>
<dbReference type="InterPro" id="IPR058240">
    <property type="entry name" value="rSAM_sf"/>
</dbReference>
<reference evidence="8 10" key="1">
    <citation type="submission" date="2015-09" db="EMBL/GenBank/DDBJ databases">
        <authorList>
            <consortium name="Pathogen Informatics"/>
        </authorList>
    </citation>
    <scope>NUCLEOTIDE SEQUENCE [LARGE SCALE GENOMIC DNA]</scope>
    <source>
        <strain evidence="8 10">2789STDY5608891</strain>
    </source>
</reference>
<dbReference type="SMART" id="SM00729">
    <property type="entry name" value="Elp3"/>
    <property type="match status" value="1"/>
</dbReference>
<dbReference type="SFLD" id="SFLDS00029">
    <property type="entry name" value="Radical_SAM"/>
    <property type="match status" value="1"/>
</dbReference>
<dbReference type="AlphaFoldDB" id="A0A173R0Z9"/>
<organism evidence="8 10">
    <name type="scientific">Eubacterium ramulus</name>
    <dbReference type="NCBI Taxonomy" id="39490"/>
    <lineage>
        <taxon>Bacteria</taxon>
        <taxon>Bacillati</taxon>
        <taxon>Bacillota</taxon>
        <taxon>Clostridia</taxon>
        <taxon>Eubacteriales</taxon>
        <taxon>Eubacteriaceae</taxon>
        <taxon>Eubacterium</taxon>
    </lineage>
</organism>
<dbReference type="OrthoDB" id="9801689at2"/>
<dbReference type="SFLD" id="SFLDG01086">
    <property type="entry name" value="elongater_protein-like"/>
    <property type="match status" value="1"/>
</dbReference>
<dbReference type="GeneID" id="42787128"/>
<reference evidence="9 11" key="2">
    <citation type="journal article" date="2019" name="Nat. Med.">
        <title>A library of human gut bacterial isolates paired with longitudinal multiomics data enables mechanistic microbiome research.</title>
        <authorList>
            <person name="Poyet M."/>
            <person name="Groussin M."/>
            <person name="Gibbons S.M."/>
            <person name="Avila-Pacheco J."/>
            <person name="Jiang X."/>
            <person name="Kearney S.M."/>
            <person name="Perrotta A.R."/>
            <person name="Berdy B."/>
            <person name="Zhao S."/>
            <person name="Lieberman T.D."/>
            <person name="Swanson P.K."/>
            <person name="Smith M."/>
            <person name="Roesemann S."/>
            <person name="Alexander J.E."/>
            <person name="Rich S.A."/>
            <person name="Livny J."/>
            <person name="Vlamakis H."/>
            <person name="Clish C."/>
            <person name="Bullock K."/>
            <person name="Deik A."/>
            <person name="Scott J."/>
            <person name="Pierce K.A."/>
            <person name="Xavier R.J."/>
            <person name="Alm E.J."/>
        </authorList>
    </citation>
    <scope>NUCLEOTIDE SEQUENCE [LARGE SCALE GENOMIC DNA]</scope>
    <source>
        <strain evidence="9 11">BIOML-A3</strain>
    </source>
</reference>
<dbReference type="EMBL" id="WKRA01000012">
    <property type="protein sequence ID" value="MSD16156.1"/>
    <property type="molecule type" value="Genomic_DNA"/>
</dbReference>
<protein>
    <submittedName>
        <fullName evidence="8 9">Radical SAM protein</fullName>
    </submittedName>
</protein>
<dbReference type="Proteomes" id="UP000431304">
    <property type="component" value="Unassembled WGS sequence"/>
</dbReference>
<dbReference type="GO" id="GO:0051539">
    <property type="term" value="F:4 iron, 4 sulfur cluster binding"/>
    <property type="evidence" value="ECO:0007669"/>
    <property type="project" value="UniProtKB-KW"/>
</dbReference>
<keyword evidence="5" id="KW-0408">Iron</keyword>